<reference evidence="6" key="3">
    <citation type="submission" date="2014-09" db="EMBL/GenBank/DDBJ databases">
        <authorList>
            <person name="Magalhaes I.L.F."/>
            <person name="Oliveira U."/>
            <person name="Santos F.R."/>
            <person name="Vidigal T.H.D.A."/>
            <person name="Brescovit A.D."/>
            <person name="Santos A.J."/>
        </authorList>
    </citation>
    <scope>NUCLEOTIDE SEQUENCE</scope>
</reference>
<dbReference type="AlphaFoldDB" id="A0A0A9YMT3"/>
<gene>
    <name evidence="5" type="primary">LRR1</name>
    <name evidence="5" type="ORF">CM83_42882</name>
</gene>
<protein>
    <submittedName>
        <fullName evidence="5">Leucine-rich repeat protein 1</fullName>
    </submittedName>
</protein>
<dbReference type="EMBL" id="GBRD01002126">
    <property type="protein sequence ID" value="JAG63695.1"/>
    <property type="molecule type" value="Transcribed_RNA"/>
</dbReference>
<keyword evidence="3" id="KW-0539">Nucleus</keyword>
<dbReference type="GO" id="GO:0005737">
    <property type="term" value="C:cytoplasm"/>
    <property type="evidence" value="ECO:0007669"/>
    <property type="project" value="TreeGrafter"/>
</dbReference>
<organism evidence="5">
    <name type="scientific">Lygus hesperus</name>
    <name type="common">Western plant bug</name>
    <dbReference type="NCBI Taxonomy" id="30085"/>
    <lineage>
        <taxon>Eukaryota</taxon>
        <taxon>Metazoa</taxon>
        <taxon>Ecdysozoa</taxon>
        <taxon>Arthropoda</taxon>
        <taxon>Hexapoda</taxon>
        <taxon>Insecta</taxon>
        <taxon>Pterygota</taxon>
        <taxon>Neoptera</taxon>
        <taxon>Paraneoptera</taxon>
        <taxon>Hemiptera</taxon>
        <taxon>Heteroptera</taxon>
        <taxon>Panheteroptera</taxon>
        <taxon>Cimicomorpha</taxon>
        <taxon>Miridae</taxon>
        <taxon>Mirini</taxon>
        <taxon>Lygus</taxon>
    </lineage>
</organism>
<proteinExistence type="predicted"/>
<keyword evidence="1" id="KW-0433">Leucine-rich repeat</keyword>
<dbReference type="PROSITE" id="PS51450">
    <property type="entry name" value="LRR"/>
    <property type="match status" value="3"/>
</dbReference>
<dbReference type="InterPro" id="IPR001611">
    <property type="entry name" value="Leu-rich_rpt"/>
</dbReference>
<feature type="domain" description="PIF1/LRR1 pleckstrin homology" evidence="4">
    <location>
        <begin position="1"/>
        <end position="117"/>
    </location>
</feature>
<dbReference type="Pfam" id="PF13855">
    <property type="entry name" value="LRR_8"/>
    <property type="match status" value="1"/>
</dbReference>
<keyword evidence="2" id="KW-0677">Repeat</keyword>
<reference evidence="5" key="2">
    <citation type="submission" date="2014-07" db="EMBL/GenBank/DDBJ databases">
        <authorList>
            <person name="Hull J."/>
        </authorList>
    </citation>
    <scope>NUCLEOTIDE SEQUENCE</scope>
</reference>
<reference evidence="5" key="1">
    <citation type="journal article" date="2014" name="PLoS ONE">
        <title>Transcriptome-Based Identification of ABC Transporters in the Western Tarnished Plant Bug Lygus hesperus.</title>
        <authorList>
            <person name="Hull J.J."/>
            <person name="Chaney K."/>
            <person name="Geib S.M."/>
            <person name="Fabrick J.A."/>
            <person name="Brent C.S."/>
            <person name="Walsh D."/>
            <person name="Lavine L.C."/>
        </authorList>
    </citation>
    <scope>NUCLEOTIDE SEQUENCE</scope>
</reference>
<sequence length="411" mass="46229">MRFSCEVEVYNRICASTAQPQSKRQKSTLTIGGYESSHSGGKLWILHQTAHNGMGVRYKVNSNISGLFAKFVHEGKATVRFIKPAVDLRIMGDSKLLSQFVELIRSFCTGKPLDTVKKIKLTNLETAAKKCEAPPQKKLVISTSKDLRSCKGSYPSTLENLQINAVGLTHVDPKIFRLQHLKILNLEGNQIQRVPKSIDLISGLCELNLARNKMGLSVREEDWEWLRCESLRASLRVLDLSNNEILAIPNCLPHLRTLKTLYLNDNKLRKLPNNIGLAKNLKNLVVNRNNLEWLPASLLTCHLENCDVSDNQFLEVEDNPKEVPAGICLKDMAARAVLVHRLKYKDSELPRELIRYLESACFCLCGKATFPSEPSVYHSVCVRNLASSVVYDGSHLVTMGFRKCLVKCRSK</sequence>
<evidence type="ECO:0000256" key="1">
    <source>
        <dbReference type="ARBA" id="ARBA00022614"/>
    </source>
</evidence>
<evidence type="ECO:0000259" key="4">
    <source>
        <dbReference type="Pfam" id="PF25344"/>
    </source>
</evidence>
<dbReference type="SMART" id="SM00364">
    <property type="entry name" value="LRR_BAC"/>
    <property type="match status" value="3"/>
</dbReference>
<dbReference type="Gene3D" id="3.80.10.10">
    <property type="entry name" value="Ribonuclease Inhibitor"/>
    <property type="match status" value="1"/>
</dbReference>
<evidence type="ECO:0000256" key="3">
    <source>
        <dbReference type="ARBA" id="ARBA00023242"/>
    </source>
</evidence>
<dbReference type="Pfam" id="PF25344">
    <property type="entry name" value="PH_LRR1"/>
    <property type="match status" value="1"/>
</dbReference>
<evidence type="ECO:0000313" key="5">
    <source>
        <dbReference type="EMBL" id="JAG32408.1"/>
    </source>
</evidence>
<dbReference type="EMBL" id="GBHO01011196">
    <property type="protein sequence ID" value="JAG32408.1"/>
    <property type="molecule type" value="Transcribed_RNA"/>
</dbReference>
<accession>A0A0A9YMT3</accession>
<evidence type="ECO:0000256" key="2">
    <source>
        <dbReference type="ARBA" id="ARBA00022737"/>
    </source>
</evidence>
<dbReference type="InterPro" id="IPR050216">
    <property type="entry name" value="LRR_domain-containing"/>
</dbReference>
<dbReference type="SUPFAM" id="SSF52058">
    <property type="entry name" value="L domain-like"/>
    <property type="match status" value="1"/>
</dbReference>
<dbReference type="SMART" id="SM00369">
    <property type="entry name" value="LRR_TYP"/>
    <property type="match status" value="4"/>
</dbReference>
<dbReference type="Pfam" id="PF00560">
    <property type="entry name" value="LRR_1"/>
    <property type="match status" value="1"/>
</dbReference>
<dbReference type="PANTHER" id="PTHR48051">
    <property type="match status" value="1"/>
</dbReference>
<dbReference type="InterPro" id="IPR003591">
    <property type="entry name" value="Leu-rich_rpt_typical-subtyp"/>
</dbReference>
<name>A0A0A9YMT3_LYGHE</name>
<dbReference type="InterPro" id="IPR057437">
    <property type="entry name" value="PIF1/LRR1_PH"/>
</dbReference>
<dbReference type="InterPro" id="IPR032675">
    <property type="entry name" value="LRR_dom_sf"/>
</dbReference>
<dbReference type="PANTHER" id="PTHR48051:SF52">
    <property type="entry name" value="LEUCINE-RICH REPEAT PROTEIN 1"/>
    <property type="match status" value="1"/>
</dbReference>
<evidence type="ECO:0000313" key="6">
    <source>
        <dbReference type="EMBL" id="JAG63695.1"/>
    </source>
</evidence>